<accession>A0AAE6ZCX5</accession>
<evidence type="ECO:0000313" key="3">
    <source>
        <dbReference type="EMBL" id="QJB29900.1"/>
    </source>
</evidence>
<protein>
    <submittedName>
        <fullName evidence="3">Relaxase/mobilization nuclease domain-containing protein</fullName>
    </submittedName>
</protein>
<name>A0AAE6ZCX5_9BACT</name>
<feature type="compositionally biased region" description="Basic residues" evidence="1">
    <location>
        <begin position="425"/>
        <end position="437"/>
    </location>
</feature>
<dbReference type="Pfam" id="PF03432">
    <property type="entry name" value="Relaxase"/>
    <property type="match status" value="1"/>
</dbReference>
<evidence type="ECO:0000313" key="4">
    <source>
        <dbReference type="Proteomes" id="UP000502421"/>
    </source>
</evidence>
<dbReference type="Proteomes" id="UP000502421">
    <property type="component" value="Chromosome"/>
</dbReference>
<evidence type="ECO:0000256" key="1">
    <source>
        <dbReference type="SAM" id="MobiDB-lite"/>
    </source>
</evidence>
<evidence type="ECO:0000259" key="2">
    <source>
        <dbReference type="Pfam" id="PF03432"/>
    </source>
</evidence>
<proteinExistence type="predicted"/>
<dbReference type="EMBL" id="CP051205">
    <property type="protein sequence ID" value="QJB29900.1"/>
    <property type="molecule type" value="Genomic_DNA"/>
</dbReference>
<feature type="domain" description="MobA/VirD2-like nuclease" evidence="2">
    <location>
        <begin position="17"/>
        <end position="151"/>
    </location>
</feature>
<feature type="compositionally biased region" description="Polar residues" evidence="1">
    <location>
        <begin position="352"/>
        <end position="371"/>
    </location>
</feature>
<sequence length="437" mass="49336">MVAKITFPGSVLRVLNYNENKVKEGCATLIHAANFLQDKEDMTFYNKLERFQHLHNLREDIRTHTLHISLNFHPTEKFTPDGLTTIADDYMNRIGFSGQPYLIYEHYDAGHPHIHIVTTSIKADGSPIRLHNIGKYKSEPARQAIEIRYGLVHAQGQKELLKGIHPVDVQKIIYGKMETKRSIINVLDAVLKKYKYSSLAELNAVLQLYNVTADRGKEGSRVFQKGGLVYRVVDDKGNKVGVPVKASSIYSNPKLAYLEKRFHDNQSLKEPHAKRVKTAIDWALAGQRQMSIAQLLTTLEKDGISTVRRQNATGQLYGLTFVDHKTKCVFNGSALGKQYSAAGLQQRCAGTTQTPVSQQKVMQPDNLSTGDQVDRDSPVLLNSFKQDKVSTQQVPGLAEPLLASTGIIEQLFQPEYNFQGPEQSRRRRRRKRLLDND</sequence>
<feature type="region of interest" description="Disordered" evidence="1">
    <location>
        <begin position="352"/>
        <end position="375"/>
    </location>
</feature>
<organism evidence="3 4">
    <name type="scientific">Chitinophaga oryzae</name>
    <dbReference type="NCBI Taxonomy" id="2725414"/>
    <lineage>
        <taxon>Bacteria</taxon>
        <taxon>Pseudomonadati</taxon>
        <taxon>Bacteroidota</taxon>
        <taxon>Chitinophagia</taxon>
        <taxon>Chitinophagales</taxon>
        <taxon>Chitinophagaceae</taxon>
        <taxon>Chitinophaga</taxon>
    </lineage>
</organism>
<dbReference type="InterPro" id="IPR005094">
    <property type="entry name" value="Endonuclease_MobA/VirD2"/>
</dbReference>
<dbReference type="RefSeq" id="WP_168802188.1">
    <property type="nucleotide sequence ID" value="NZ_CP051205.1"/>
</dbReference>
<dbReference type="AlphaFoldDB" id="A0AAE6ZCX5"/>
<reference evidence="4" key="1">
    <citation type="submission" date="2020-04" db="EMBL/GenBank/DDBJ databases">
        <authorList>
            <person name="Kittiwongwattana C."/>
        </authorList>
    </citation>
    <scope>NUCLEOTIDE SEQUENCE [LARGE SCALE GENOMIC DNA]</scope>
    <source>
        <strain evidence="4">1310</strain>
    </source>
</reference>
<dbReference type="KEGG" id="coy:HF329_00690"/>
<gene>
    <name evidence="3" type="ORF">HF329_00690</name>
</gene>
<feature type="region of interest" description="Disordered" evidence="1">
    <location>
        <begin position="418"/>
        <end position="437"/>
    </location>
</feature>